<sequence>MQIFQTLLTTALLATSFVAARPAEHSNVVRDSELFVREPLKSCIGKLQTNSPCTNVTTSAFACCPPLQCGSDKLCR</sequence>
<gene>
    <name evidence="1" type="ORF">N8T08_006949</name>
</gene>
<organism evidence="1 2">
    <name type="scientific">Aspergillus melleus</name>
    <dbReference type="NCBI Taxonomy" id="138277"/>
    <lineage>
        <taxon>Eukaryota</taxon>
        <taxon>Fungi</taxon>
        <taxon>Dikarya</taxon>
        <taxon>Ascomycota</taxon>
        <taxon>Pezizomycotina</taxon>
        <taxon>Eurotiomycetes</taxon>
        <taxon>Eurotiomycetidae</taxon>
        <taxon>Eurotiales</taxon>
        <taxon>Aspergillaceae</taxon>
        <taxon>Aspergillus</taxon>
        <taxon>Aspergillus subgen. Circumdati</taxon>
    </lineage>
</organism>
<evidence type="ECO:0000313" key="2">
    <source>
        <dbReference type="Proteomes" id="UP001177260"/>
    </source>
</evidence>
<evidence type="ECO:0000313" key="1">
    <source>
        <dbReference type="EMBL" id="KAK1143249.1"/>
    </source>
</evidence>
<protein>
    <submittedName>
        <fullName evidence="1">Uncharacterized protein</fullName>
    </submittedName>
</protein>
<reference evidence="1 2" key="1">
    <citation type="journal article" date="2023" name="ACS Omega">
        <title>Identification of the Neoaspergillic Acid Biosynthesis Gene Cluster by Establishing an In Vitro CRISPR-Ribonucleoprotein Genetic System in Aspergillus melleus.</title>
        <authorList>
            <person name="Yuan B."/>
            <person name="Grau M.F."/>
            <person name="Murata R.M."/>
            <person name="Torok T."/>
            <person name="Venkateswaran K."/>
            <person name="Stajich J.E."/>
            <person name="Wang C.C.C."/>
        </authorList>
    </citation>
    <scope>NUCLEOTIDE SEQUENCE [LARGE SCALE GENOMIC DNA]</scope>
    <source>
        <strain evidence="1 2">IMV 1140</strain>
    </source>
</reference>
<accession>A0ACC3AZI9</accession>
<keyword evidence="2" id="KW-1185">Reference proteome</keyword>
<dbReference type="EMBL" id="JAOPJF010000042">
    <property type="protein sequence ID" value="KAK1143249.1"/>
    <property type="molecule type" value="Genomic_DNA"/>
</dbReference>
<comment type="caution">
    <text evidence="1">The sequence shown here is derived from an EMBL/GenBank/DDBJ whole genome shotgun (WGS) entry which is preliminary data.</text>
</comment>
<name>A0ACC3AZI9_9EURO</name>
<dbReference type="Proteomes" id="UP001177260">
    <property type="component" value="Unassembled WGS sequence"/>
</dbReference>
<proteinExistence type="predicted"/>